<dbReference type="Gene3D" id="3.20.20.80">
    <property type="entry name" value="Glycosidases"/>
    <property type="match status" value="1"/>
</dbReference>
<comment type="similarity">
    <text evidence="1 11">Belongs to the glycosyl hydrolase 1 family.</text>
</comment>
<comment type="catalytic activity">
    <reaction evidence="11">
        <text>Hydrolysis of terminal, non-reducing beta-D-glucosyl residues with release of beta-D-glucose.</text>
        <dbReference type="EC" id="3.2.1.21"/>
    </reaction>
</comment>
<dbReference type="PROSITE" id="PS00572">
    <property type="entry name" value="GLYCOSYL_HYDROL_F1_1"/>
    <property type="match status" value="1"/>
</dbReference>
<accession>A0A1G8TYT8</accession>
<evidence type="ECO:0000256" key="5">
    <source>
        <dbReference type="ARBA" id="ARBA00023277"/>
    </source>
</evidence>
<evidence type="ECO:0000256" key="4">
    <source>
        <dbReference type="ARBA" id="ARBA00023001"/>
    </source>
</evidence>
<feature type="binding site" evidence="9">
    <location>
        <position position="165"/>
    </location>
    <ligand>
        <name>substrate</name>
    </ligand>
</feature>
<dbReference type="STRING" id="86666.SAMN04490247_2044"/>
<evidence type="ECO:0000256" key="11">
    <source>
        <dbReference type="RuleBase" id="RU361175"/>
    </source>
</evidence>
<keyword evidence="6 11" id="KW-0326">Glycosidase</keyword>
<dbReference type="Proteomes" id="UP000199225">
    <property type="component" value="Unassembled WGS sequence"/>
</dbReference>
<organism evidence="12 13">
    <name type="scientific">Salimicrobium halophilum</name>
    <dbReference type="NCBI Taxonomy" id="86666"/>
    <lineage>
        <taxon>Bacteria</taxon>
        <taxon>Bacillati</taxon>
        <taxon>Bacillota</taxon>
        <taxon>Bacilli</taxon>
        <taxon>Bacillales</taxon>
        <taxon>Bacillaceae</taxon>
        <taxon>Salimicrobium</taxon>
    </lineage>
</organism>
<evidence type="ECO:0000256" key="7">
    <source>
        <dbReference type="ARBA" id="ARBA00023326"/>
    </source>
</evidence>
<dbReference type="PRINTS" id="PR00131">
    <property type="entry name" value="GLHYDRLASE1"/>
</dbReference>
<dbReference type="InterPro" id="IPR001360">
    <property type="entry name" value="Glyco_hydro_1"/>
</dbReference>
<dbReference type="OrthoDB" id="9765195at2"/>
<dbReference type="EC" id="3.2.1.21" evidence="2 11"/>
<proteinExistence type="inferred from homology"/>
<dbReference type="InterPro" id="IPR018120">
    <property type="entry name" value="Glyco_hydro_1_AS"/>
</dbReference>
<name>A0A1G8TYT8_9BACI</name>
<keyword evidence="5" id="KW-0119">Carbohydrate metabolism</keyword>
<dbReference type="EMBL" id="FNEV01000005">
    <property type="protein sequence ID" value="SDJ46617.1"/>
    <property type="molecule type" value="Genomic_DNA"/>
</dbReference>
<protein>
    <recommendedName>
        <fullName evidence="2 11">Beta-glucosidase</fullName>
        <ecNumber evidence="2 11">3.2.1.21</ecNumber>
    </recommendedName>
</protein>
<feature type="binding site" evidence="9">
    <location>
        <position position="20"/>
    </location>
    <ligand>
        <name>substrate</name>
    </ligand>
</feature>
<feature type="binding site" evidence="9">
    <location>
        <position position="121"/>
    </location>
    <ligand>
        <name>substrate</name>
    </ligand>
</feature>
<dbReference type="InterPro" id="IPR017736">
    <property type="entry name" value="Glyco_hydro_1_beta-glucosidase"/>
</dbReference>
<sequence length="448" mass="51604">MTKITFPENLKWGAATASYQIEGGAEEGGRSLSIWDVFSRTPGNVKNGDTGDHACNSYHLYKEDVQLLKNLGVDLYRFSISWSRVLPDGTGELNEEGVQYYSNLIDELIANDIEPMITLYHWDLPQVLQEKGGWESRETAHAFLHYAQKMFEAYGDRVNNWITMNEPWCASFLSNYLGVHAPGKQDLQAGVDVAHNLMVAHGLAVKSFRDMIPEGKIGYAPNIGWLEPYSPSEEDRAACRRSMMWQKEWFMDPVFKGTYPDTLVKLFEKENAYLHIEDGDMDLISQPIDFMGINFYTGAIGRYKEGEGLFDVEEIAPDERRTDIGWPIYAEGFYKALTDLRDTYGDVPIYITENGACYNHEVEEDGRVRDQERIDYLKQHLTSLDRAIKAGVPIEGYIVWSLMDNFEWAEGYEKRFGVVHIDFDTFERTPKDSYYWYADTVKNHEFER</sequence>
<evidence type="ECO:0000256" key="9">
    <source>
        <dbReference type="PIRSR" id="PIRSR617736-2"/>
    </source>
</evidence>
<feature type="binding site" evidence="9">
    <location>
        <begin position="407"/>
        <end position="408"/>
    </location>
    <ligand>
        <name>substrate</name>
    </ligand>
</feature>
<dbReference type="NCBIfam" id="TIGR03356">
    <property type="entry name" value="BGL"/>
    <property type="match status" value="1"/>
</dbReference>
<keyword evidence="13" id="KW-1185">Reference proteome</keyword>
<dbReference type="Pfam" id="PF00232">
    <property type="entry name" value="Glyco_hydro_1"/>
    <property type="match status" value="1"/>
</dbReference>
<dbReference type="GO" id="GO:0030245">
    <property type="term" value="P:cellulose catabolic process"/>
    <property type="evidence" value="ECO:0007669"/>
    <property type="project" value="UniProtKB-KW"/>
</dbReference>
<dbReference type="SUPFAM" id="SSF51445">
    <property type="entry name" value="(Trans)glycosidases"/>
    <property type="match status" value="1"/>
</dbReference>
<dbReference type="GO" id="GO:0008422">
    <property type="term" value="F:beta-glucosidase activity"/>
    <property type="evidence" value="ECO:0007669"/>
    <property type="project" value="UniProtKB-EC"/>
</dbReference>
<reference evidence="13" key="1">
    <citation type="submission" date="2016-10" db="EMBL/GenBank/DDBJ databases">
        <authorList>
            <person name="Varghese N."/>
            <person name="Submissions S."/>
        </authorList>
    </citation>
    <scope>NUCLEOTIDE SEQUENCE [LARGE SCALE GENOMIC DNA]</scope>
    <source>
        <strain evidence="13">DSM 4771</strain>
    </source>
</reference>
<feature type="active site" description="Proton donor" evidence="8">
    <location>
        <position position="166"/>
    </location>
</feature>
<feature type="binding site" evidence="9">
    <location>
        <position position="400"/>
    </location>
    <ligand>
        <name>substrate</name>
    </ligand>
</feature>
<dbReference type="PANTHER" id="PTHR10353">
    <property type="entry name" value="GLYCOSYL HYDROLASE"/>
    <property type="match status" value="1"/>
</dbReference>
<evidence type="ECO:0000313" key="12">
    <source>
        <dbReference type="EMBL" id="SDJ46617.1"/>
    </source>
</evidence>
<keyword evidence="4" id="KW-0136">Cellulose degradation</keyword>
<dbReference type="InterPro" id="IPR017853">
    <property type="entry name" value="GH"/>
</dbReference>
<evidence type="ECO:0000313" key="13">
    <source>
        <dbReference type="Proteomes" id="UP000199225"/>
    </source>
</evidence>
<evidence type="ECO:0000256" key="3">
    <source>
        <dbReference type="ARBA" id="ARBA00022801"/>
    </source>
</evidence>
<feature type="binding site" evidence="9">
    <location>
        <position position="296"/>
    </location>
    <ligand>
        <name>substrate</name>
    </ligand>
</feature>
<dbReference type="RefSeq" id="WP_093193764.1">
    <property type="nucleotide sequence ID" value="NZ_FNEV01000005.1"/>
</dbReference>
<dbReference type="FunFam" id="3.20.20.80:FF:000004">
    <property type="entry name" value="Beta-glucosidase 6-phospho-beta-glucosidase"/>
    <property type="match status" value="1"/>
</dbReference>
<evidence type="ECO:0000256" key="8">
    <source>
        <dbReference type="PIRSR" id="PIRSR617736-1"/>
    </source>
</evidence>
<feature type="active site" description="Nucleophile" evidence="8 10">
    <location>
        <position position="353"/>
    </location>
</feature>
<evidence type="ECO:0000256" key="1">
    <source>
        <dbReference type="ARBA" id="ARBA00010838"/>
    </source>
</evidence>
<keyword evidence="7" id="KW-0624">Polysaccharide degradation</keyword>
<evidence type="ECO:0000256" key="2">
    <source>
        <dbReference type="ARBA" id="ARBA00012744"/>
    </source>
</evidence>
<dbReference type="AlphaFoldDB" id="A0A1G8TYT8"/>
<gene>
    <name evidence="12" type="ORF">SAMN04490247_2044</name>
</gene>
<evidence type="ECO:0000256" key="10">
    <source>
        <dbReference type="PROSITE-ProRule" id="PRU10055"/>
    </source>
</evidence>
<keyword evidence="3 11" id="KW-0378">Hydrolase</keyword>
<evidence type="ECO:0000256" key="6">
    <source>
        <dbReference type="ARBA" id="ARBA00023295"/>
    </source>
</evidence>
<dbReference type="PANTHER" id="PTHR10353:SF36">
    <property type="entry name" value="LP05116P"/>
    <property type="match status" value="1"/>
</dbReference>